<protein>
    <recommendedName>
        <fullName evidence="8">U2A'/phosphoprotein 32 family A C-terminal domain-containing protein</fullName>
    </recommendedName>
</protein>
<proteinExistence type="predicted"/>
<keyword evidence="4" id="KW-0677">Repeat</keyword>
<dbReference type="OrthoDB" id="433501at2759"/>
<dbReference type="eggNOG" id="KOG1644">
    <property type="taxonomic scope" value="Eukaryota"/>
</dbReference>
<dbReference type="SUPFAM" id="SSF52058">
    <property type="entry name" value="L domain-like"/>
    <property type="match status" value="1"/>
</dbReference>
<organism evidence="6 7">
    <name type="scientific">Allomyces macrogynus (strain ATCC 38327)</name>
    <name type="common">Allomyces javanicus var. macrogynus</name>
    <dbReference type="NCBI Taxonomy" id="578462"/>
    <lineage>
        <taxon>Eukaryota</taxon>
        <taxon>Fungi</taxon>
        <taxon>Fungi incertae sedis</taxon>
        <taxon>Blastocladiomycota</taxon>
        <taxon>Blastocladiomycetes</taxon>
        <taxon>Blastocladiales</taxon>
        <taxon>Blastocladiaceae</taxon>
        <taxon>Allomyces</taxon>
    </lineage>
</organism>
<comment type="subcellular location">
    <subcellularLocation>
        <location evidence="1">Cytoplasm</location>
    </subcellularLocation>
</comment>
<evidence type="ECO:0000256" key="5">
    <source>
        <dbReference type="SAM" id="MobiDB-lite"/>
    </source>
</evidence>
<dbReference type="PANTHER" id="PTHR46545">
    <property type="entry name" value="LEUCINE-RICH REPEAT-CONTAINING PROTEIN 51"/>
    <property type="match status" value="1"/>
</dbReference>
<name>A0A0L0SXS1_ALLM3</name>
<dbReference type="EMBL" id="GG745352">
    <property type="protein sequence ID" value="KNE67307.1"/>
    <property type="molecule type" value="Genomic_DNA"/>
</dbReference>
<sequence>MFSALATPSFVNQAVALCPNITHLNLHANAIENLRAVERALTKLPCAQHLATLTMHSNPAAANKNYKTAILRACPRLRHLDFGGLSRGDRSTAQDTAGNGGKGAGAPRTAAVGAGEGKRD</sequence>
<keyword evidence="3" id="KW-0433">Leucine-rich repeat</keyword>
<reference evidence="7" key="2">
    <citation type="submission" date="2009-11" db="EMBL/GenBank/DDBJ databases">
        <title>The Genome Sequence of Allomyces macrogynus strain ATCC 38327.</title>
        <authorList>
            <consortium name="The Broad Institute Genome Sequencing Platform"/>
            <person name="Russ C."/>
            <person name="Cuomo C."/>
            <person name="Shea T."/>
            <person name="Young S.K."/>
            <person name="Zeng Q."/>
            <person name="Koehrsen M."/>
            <person name="Haas B."/>
            <person name="Borodovsky M."/>
            <person name="Guigo R."/>
            <person name="Alvarado L."/>
            <person name="Berlin A."/>
            <person name="Borenstein D."/>
            <person name="Chen Z."/>
            <person name="Engels R."/>
            <person name="Freedman E."/>
            <person name="Gellesch M."/>
            <person name="Goldberg J."/>
            <person name="Griggs A."/>
            <person name="Gujja S."/>
            <person name="Heiman D."/>
            <person name="Hepburn T."/>
            <person name="Howarth C."/>
            <person name="Jen D."/>
            <person name="Larson L."/>
            <person name="Lewis B."/>
            <person name="Mehta T."/>
            <person name="Park D."/>
            <person name="Pearson M."/>
            <person name="Roberts A."/>
            <person name="Saif S."/>
            <person name="Shenoy N."/>
            <person name="Sisk P."/>
            <person name="Stolte C."/>
            <person name="Sykes S."/>
            <person name="Walk T."/>
            <person name="White J."/>
            <person name="Yandava C."/>
            <person name="Burger G."/>
            <person name="Gray M.W."/>
            <person name="Holland P.W.H."/>
            <person name="King N."/>
            <person name="Lang F.B.F."/>
            <person name="Roger A.J."/>
            <person name="Ruiz-Trillo I."/>
            <person name="Lander E."/>
            <person name="Nusbaum C."/>
        </authorList>
    </citation>
    <scope>NUCLEOTIDE SEQUENCE [LARGE SCALE GENOMIC DNA]</scope>
    <source>
        <strain evidence="7">ATCC 38327</strain>
    </source>
</reference>
<feature type="region of interest" description="Disordered" evidence="5">
    <location>
        <begin position="84"/>
        <end position="120"/>
    </location>
</feature>
<evidence type="ECO:0000256" key="1">
    <source>
        <dbReference type="ARBA" id="ARBA00004496"/>
    </source>
</evidence>
<evidence type="ECO:0000313" key="6">
    <source>
        <dbReference type="EMBL" id="KNE67307.1"/>
    </source>
</evidence>
<reference evidence="6 7" key="1">
    <citation type="submission" date="2009-11" db="EMBL/GenBank/DDBJ databases">
        <title>Annotation of Allomyces macrogynus ATCC 38327.</title>
        <authorList>
            <consortium name="The Broad Institute Genome Sequencing Platform"/>
            <person name="Russ C."/>
            <person name="Cuomo C."/>
            <person name="Burger G."/>
            <person name="Gray M.W."/>
            <person name="Holland P.W.H."/>
            <person name="King N."/>
            <person name="Lang F.B.F."/>
            <person name="Roger A.J."/>
            <person name="Ruiz-Trillo I."/>
            <person name="Young S.K."/>
            <person name="Zeng Q."/>
            <person name="Gargeya S."/>
            <person name="Fitzgerald M."/>
            <person name="Haas B."/>
            <person name="Abouelleil A."/>
            <person name="Alvarado L."/>
            <person name="Arachchi H.M."/>
            <person name="Berlin A."/>
            <person name="Chapman S.B."/>
            <person name="Gearin G."/>
            <person name="Goldberg J."/>
            <person name="Griggs A."/>
            <person name="Gujja S."/>
            <person name="Hansen M."/>
            <person name="Heiman D."/>
            <person name="Howarth C."/>
            <person name="Larimer J."/>
            <person name="Lui A."/>
            <person name="MacDonald P.J.P."/>
            <person name="McCowen C."/>
            <person name="Montmayeur A."/>
            <person name="Murphy C."/>
            <person name="Neiman D."/>
            <person name="Pearson M."/>
            <person name="Priest M."/>
            <person name="Roberts A."/>
            <person name="Saif S."/>
            <person name="Shea T."/>
            <person name="Sisk P."/>
            <person name="Stolte C."/>
            <person name="Sykes S."/>
            <person name="Wortman J."/>
            <person name="Nusbaum C."/>
            <person name="Birren B."/>
        </authorList>
    </citation>
    <scope>NUCLEOTIDE SEQUENCE [LARGE SCALE GENOMIC DNA]</scope>
    <source>
        <strain evidence="6 7">ATCC 38327</strain>
    </source>
</reference>
<evidence type="ECO:0000256" key="3">
    <source>
        <dbReference type="ARBA" id="ARBA00022614"/>
    </source>
</evidence>
<keyword evidence="7" id="KW-1185">Reference proteome</keyword>
<evidence type="ECO:0000256" key="2">
    <source>
        <dbReference type="ARBA" id="ARBA00022490"/>
    </source>
</evidence>
<dbReference type="Proteomes" id="UP000054350">
    <property type="component" value="Unassembled WGS sequence"/>
</dbReference>
<evidence type="ECO:0000256" key="4">
    <source>
        <dbReference type="ARBA" id="ARBA00022737"/>
    </source>
</evidence>
<dbReference type="VEuPathDB" id="FungiDB:AMAG_12373"/>
<gene>
    <name evidence="6" type="ORF">AMAG_12373</name>
</gene>
<dbReference type="STRING" id="578462.A0A0L0SXS1"/>
<dbReference type="PANTHER" id="PTHR46545:SF1">
    <property type="entry name" value="LEUCINE-RICH REPEAT-CONTAINING PROTEIN 51"/>
    <property type="match status" value="1"/>
</dbReference>
<accession>A0A0L0SXS1</accession>
<keyword evidence="2" id="KW-0963">Cytoplasm</keyword>
<evidence type="ECO:0000313" key="7">
    <source>
        <dbReference type="Proteomes" id="UP000054350"/>
    </source>
</evidence>
<dbReference type="GO" id="GO:0005737">
    <property type="term" value="C:cytoplasm"/>
    <property type="evidence" value="ECO:0007669"/>
    <property type="project" value="UniProtKB-SubCell"/>
</dbReference>
<dbReference type="Gene3D" id="3.80.10.10">
    <property type="entry name" value="Ribonuclease Inhibitor"/>
    <property type="match status" value="1"/>
</dbReference>
<dbReference type="AlphaFoldDB" id="A0A0L0SXS1"/>
<evidence type="ECO:0008006" key="8">
    <source>
        <dbReference type="Google" id="ProtNLM"/>
    </source>
</evidence>
<dbReference type="InterPro" id="IPR032675">
    <property type="entry name" value="LRR_dom_sf"/>
</dbReference>